<dbReference type="Pfam" id="PF14530">
    <property type="entry name" value="DUF4439"/>
    <property type="match status" value="1"/>
</dbReference>
<dbReference type="AlphaFoldDB" id="A0A4P7UC83"/>
<dbReference type="Gene3D" id="1.20.1260.10">
    <property type="match status" value="1"/>
</dbReference>
<dbReference type="InterPro" id="IPR006311">
    <property type="entry name" value="TAT_signal"/>
</dbReference>
<feature type="domain" description="DUF4439" evidence="3">
    <location>
        <begin position="193"/>
        <end position="327"/>
    </location>
</feature>
<evidence type="ECO:0000313" key="4">
    <source>
        <dbReference type="EMBL" id="QCC76935.1"/>
    </source>
</evidence>
<protein>
    <submittedName>
        <fullName evidence="4">DUF4439 domain-containing protein</fullName>
    </submittedName>
</protein>
<dbReference type="InterPro" id="IPR009078">
    <property type="entry name" value="Ferritin-like_SF"/>
</dbReference>
<evidence type="ECO:0000256" key="1">
    <source>
        <dbReference type="SAM" id="MobiDB-lite"/>
    </source>
</evidence>
<name>A0A4P7UC83_9ACTN</name>
<evidence type="ECO:0000313" key="5">
    <source>
        <dbReference type="Proteomes" id="UP000297025"/>
    </source>
</evidence>
<dbReference type="PROSITE" id="PS51257">
    <property type="entry name" value="PROKAR_LIPOPROTEIN"/>
    <property type="match status" value="1"/>
</dbReference>
<gene>
    <name evidence="4" type="ORF">E2C04_06350</name>
</gene>
<reference evidence="4 5" key="1">
    <citation type="journal article" date="2008" name="Int. J. Syst. Evol. Microbiol.">
        <title>Nocardioides daphniae sp. nov., isolated from Daphnia cucullata (Crustacea: Cladocera).</title>
        <authorList>
            <person name="Toth E.M."/>
            <person name="Keki Z."/>
            <person name="Homonnay Z.G."/>
            <person name="Borsodi A.K."/>
            <person name="Marialigeti K."/>
            <person name="Schumann P."/>
        </authorList>
    </citation>
    <scope>NUCLEOTIDE SEQUENCE [LARGE SCALE GENOMIC DNA]</scope>
    <source>
        <strain evidence="4 5">JCM 16608</strain>
    </source>
</reference>
<keyword evidence="2" id="KW-0732">Signal</keyword>
<dbReference type="KEGG" id="ndp:E2C04_06350"/>
<proteinExistence type="predicted"/>
<organism evidence="4 5">
    <name type="scientific">Nocardioides daphniae</name>
    <dbReference type="NCBI Taxonomy" id="402297"/>
    <lineage>
        <taxon>Bacteria</taxon>
        <taxon>Bacillati</taxon>
        <taxon>Actinomycetota</taxon>
        <taxon>Actinomycetes</taxon>
        <taxon>Propionibacteriales</taxon>
        <taxon>Nocardioidaceae</taxon>
        <taxon>Nocardioides</taxon>
    </lineage>
</organism>
<evidence type="ECO:0000256" key="2">
    <source>
        <dbReference type="SAM" id="SignalP"/>
    </source>
</evidence>
<dbReference type="InterPro" id="IPR029447">
    <property type="entry name" value="DUF4439"/>
</dbReference>
<dbReference type="SUPFAM" id="SSF47240">
    <property type="entry name" value="Ferritin-like"/>
    <property type="match status" value="1"/>
</dbReference>
<accession>A0A4P7UC83</accession>
<dbReference type="RefSeq" id="WP_135831982.1">
    <property type="nucleotide sequence ID" value="NZ_CP038462.1"/>
</dbReference>
<evidence type="ECO:0000259" key="3">
    <source>
        <dbReference type="Pfam" id="PF14530"/>
    </source>
</evidence>
<dbReference type="PROSITE" id="PS51318">
    <property type="entry name" value="TAT"/>
    <property type="match status" value="1"/>
</dbReference>
<dbReference type="InterPro" id="IPR012347">
    <property type="entry name" value="Ferritin-like"/>
</dbReference>
<dbReference type="Proteomes" id="UP000297025">
    <property type="component" value="Chromosome"/>
</dbReference>
<feature type="signal peptide" evidence="2">
    <location>
        <begin position="1"/>
        <end position="27"/>
    </location>
</feature>
<feature type="region of interest" description="Disordered" evidence="1">
    <location>
        <begin position="95"/>
        <end position="129"/>
    </location>
</feature>
<dbReference type="EMBL" id="CP038462">
    <property type="protein sequence ID" value="QCC76935.1"/>
    <property type="molecule type" value="Genomic_DNA"/>
</dbReference>
<sequence>MRSLTRPTRRGVLAAGGAATLAVVASACDLSSSGTSEEEPARVDPDLRRVETVTAQARELASLVAGVAAAHPSLAARLGAIAACHEAHLEVLEGEDATRSPAPSEPVSLTPSSSPSPPPASSSATPDASAEVAFKDLVTRERAHVTTLGAEAGVAESGALARLFASMAAGLGMHLPALTRERRMSSPTTQVTALQEALAAEHAAVHLLGAFGGAVSAATDPTLHLLLKARHRRHRERREYLTVTLRGLGETPVAAEAAYALPEELGDSVVVREHGSRAEDLCAQAYATLVASSTTDLRAWAIEALAESATALTAWGTDPSPFPGAPELTA</sequence>
<feature type="chain" id="PRO_5020630466" evidence="2">
    <location>
        <begin position="28"/>
        <end position="330"/>
    </location>
</feature>